<sequence>MKRTKVTIQFLSASFPLNDPTIGLCSTVIKKWKIPKHTLLTLRFGSAAHEVRVVPTALAGVLQIQESLAVTWGLSSRDSLCLQYKAADQTLHIGPLLGVLISRVYSGNVEKPFGASTSFYRELHDTGRLLGASVCFITPDELHVPHSTVRGWRYTDRWEQREFPMPHVIYNRLTSRKLENREHVQQFLQHAKTEHHAALFNEKYLNKAEVFDALNKAADLRNYLPESHLLQHYEILKSMCAKHPVVFLKPVTGSLGKGIIRIAKQTDLSYACYFTNLNGARKQSFKSLSQLFFALSGKIKQQHYQIQQGLELISIGGCPVDFRALVQRNELGQWEVTSVVARIAGHQHFVSNLARGGRMSTVKDALAQSHSAAAAAGGASLLRRAALSIAQGIETHINAHFAELGIDLAIDTQGKVWLLEVNSKPSKEDNPPLRTQGTVRTSVKRIIQYSRYAAKF</sequence>
<evidence type="ECO:0000313" key="2">
    <source>
        <dbReference type="Proteomes" id="UP001597180"/>
    </source>
</evidence>
<gene>
    <name evidence="1" type="ORF">ACFQ4B_08130</name>
</gene>
<evidence type="ECO:0000313" key="1">
    <source>
        <dbReference type="EMBL" id="MFD1220082.1"/>
    </source>
</evidence>
<dbReference type="SUPFAM" id="SSF56059">
    <property type="entry name" value="Glutathione synthetase ATP-binding domain-like"/>
    <property type="match status" value="1"/>
</dbReference>
<dbReference type="Gene3D" id="3.30.470.20">
    <property type="entry name" value="ATP-grasp fold, B domain"/>
    <property type="match status" value="1"/>
</dbReference>
<name>A0ABW3UIG8_9BACL</name>
<dbReference type="EMBL" id="JBHTLU010000013">
    <property type="protein sequence ID" value="MFD1220082.1"/>
    <property type="molecule type" value="Genomic_DNA"/>
</dbReference>
<reference evidence="2" key="1">
    <citation type="journal article" date="2019" name="Int. J. Syst. Evol. Microbiol.">
        <title>The Global Catalogue of Microorganisms (GCM) 10K type strain sequencing project: providing services to taxonomists for standard genome sequencing and annotation.</title>
        <authorList>
            <consortium name="The Broad Institute Genomics Platform"/>
            <consortium name="The Broad Institute Genome Sequencing Center for Infectious Disease"/>
            <person name="Wu L."/>
            <person name="Ma J."/>
        </authorList>
    </citation>
    <scope>NUCLEOTIDE SEQUENCE [LARGE SCALE GENOMIC DNA]</scope>
    <source>
        <strain evidence="2">CCUG 53270</strain>
    </source>
</reference>
<keyword evidence="2" id="KW-1185">Reference proteome</keyword>
<accession>A0ABW3UIG8</accession>
<proteinExistence type="predicted"/>
<dbReference type="Pfam" id="PF14398">
    <property type="entry name" value="ATPgrasp_YheCD"/>
    <property type="match status" value="1"/>
</dbReference>
<protein>
    <submittedName>
        <fullName evidence="1">YheC/YheD family protein</fullName>
    </submittedName>
</protein>
<comment type="caution">
    <text evidence="1">The sequence shown here is derived from an EMBL/GenBank/DDBJ whole genome shotgun (WGS) entry which is preliminary data.</text>
</comment>
<dbReference type="InterPro" id="IPR026838">
    <property type="entry name" value="YheC/D"/>
</dbReference>
<organism evidence="1 2">
    <name type="scientific">Paenibacillus vulneris</name>
    <dbReference type="NCBI Taxonomy" id="1133364"/>
    <lineage>
        <taxon>Bacteria</taxon>
        <taxon>Bacillati</taxon>
        <taxon>Bacillota</taxon>
        <taxon>Bacilli</taxon>
        <taxon>Bacillales</taxon>
        <taxon>Paenibacillaceae</taxon>
        <taxon>Paenibacillus</taxon>
    </lineage>
</organism>
<dbReference type="RefSeq" id="WP_345586870.1">
    <property type="nucleotide sequence ID" value="NZ_BAABJG010000006.1"/>
</dbReference>
<dbReference type="Proteomes" id="UP001597180">
    <property type="component" value="Unassembled WGS sequence"/>
</dbReference>